<reference evidence="1" key="1">
    <citation type="submission" date="2020-07" db="EMBL/GenBank/DDBJ databases">
        <title>Highly diverse flavobacterial phages as mortality factor during North Sea spring blooms.</title>
        <authorList>
            <person name="Bartlau N."/>
            <person name="Wichels A."/>
            <person name="Krohne G."/>
            <person name="Adriaenssens E.M."/>
            <person name="Heins A."/>
            <person name="Fuchs B.M."/>
            <person name="Amann R."/>
            <person name="Moraru C."/>
        </authorList>
    </citation>
    <scope>NUCLEOTIDE SEQUENCE</scope>
</reference>
<proteinExistence type="predicted"/>
<organism evidence="1 2">
    <name type="scientific">Maribacter phage Molly_1</name>
    <dbReference type="NCBI Taxonomy" id="2745685"/>
    <lineage>
        <taxon>Viruses</taxon>
        <taxon>Duplodnaviria</taxon>
        <taxon>Heunggongvirae</taxon>
        <taxon>Uroviricota</taxon>
        <taxon>Caudoviricetes</taxon>
        <taxon>Molycolviridae</taxon>
        <taxon>Mollyvirus</taxon>
        <taxon>Mollyvirus molly</taxon>
    </lineage>
</organism>
<protein>
    <submittedName>
        <fullName evidence="1">Uncharacterized protein</fullName>
    </submittedName>
</protein>
<dbReference type="EMBL" id="MT732451">
    <property type="protein sequence ID" value="QQO97552.1"/>
    <property type="molecule type" value="Genomic_DNA"/>
</dbReference>
<sequence>MEAEEDNLDLNKIVKYLSGSNSIQDIQESDKLALLLRNYSKAGNAYLAMMVYKTMERVSRMMTALDFLEAKLYSQAELDKMWDPEQMSELIVQINNTMNNGINFIMQMSSKRIENKYKATNFNFNINTFTNVETTDNAKLLDSTQRQNMRDLVEKVKASIMDGSK</sequence>
<dbReference type="Proteomes" id="UP000693768">
    <property type="component" value="Segment"/>
</dbReference>
<evidence type="ECO:0000313" key="2">
    <source>
        <dbReference type="Proteomes" id="UP000693768"/>
    </source>
</evidence>
<gene>
    <name evidence="1" type="ORF">Molly1_67</name>
</gene>
<keyword evidence="2" id="KW-1185">Reference proteome</keyword>
<name>A0A8E4UYF1_9CAUD</name>
<evidence type="ECO:0000313" key="1">
    <source>
        <dbReference type="EMBL" id="QQO97552.1"/>
    </source>
</evidence>
<accession>A0A8E4UYF1</accession>